<organism evidence="1 2">
    <name type="scientific">Mucilaginibacter lappiensis</name>
    <dbReference type="NCBI Taxonomy" id="354630"/>
    <lineage>
        <taxon>Bacteria</taxon>
        <taxon>Pseudomonadati</taxon>
        <taxon>Bacteroidota</taxon>
        <taxon>Sphingobacteriia</taxon>
        <taxon>Sphingobacteriales</taxon>
        <taxon>Sphingobacteriaceae</taxon>
        <taxon>Mucilaginibacter</taxon>
    </lineage>
</organism>
<protein>
    <recommendedName>
        <fullName evidence="3">Universal stress protein family protein</fullName>
    </recommendedName>
</protein>
<comment type="caution">
    <text evidence="1">The sequence shown here is derived from an EMBL/GenBank/DDBJ whole genome shotgun (WGS) entry which is preliminary data.</text>
</comment>
<name>A0ABR6PDB9_9SPHI</name>
<evidence type="ECO:0000313" key="2">
    <source>
        <dbReference type="Proteomes" id="UP000541583"/>
    </source>
</evidence>
<keyword evidence="2" id="KW-1185">Reference proteome</keyword>
<sequence>MNEILLINDQSSGAVHTASFALDLAQRLNKNIVLANIVYQPKRLQFASAGGFEPANHDESLLQHLNELSHYKEGFRPIVELLDAADFTERDLINYINQRNIFMVIQPATKDTSRINIQSILNRILCPLLLIPDTFPVKALKRIMYLTDLRYCQVPIVNYLKKFTKEASASILIAHICAAGLPDLDKAYANDLFTNGISTRVQTNSMFFSHIKERDMPATVDTMVHGMQADLLVCQNNGYHFNQLLGGRCLPFLPDHVIVPLLVFPS</sequence>
<dbReference type="EMBL" id="JACHCB010000001">
    <property type="protein sequence ID" value="MBB6107706.1"/>
    <property type="molecule type" value="Genomic_DNA"/>
</dbReference>
<evidence type="ECO:0000313" key="1">
    <source>
        <dbReference type="EMBL" id="MBB6107706.1"/>
    </source>
</evidence>
<proteinExistence type="predicted"/>
<dbReference type="Proteomes" id="UP000541583">
    <property type="component" value="Unassembled WGS sequence"/>
</dbReference>
<reference evidence="1 2" key="1">
    <citation type="submission" date="2020-08" db="EMBL/GenBank/DDBJ databases">
        <title>Genomic Encyclopedia of Type Strains, Phase IV (KMG-V): Genome sequencing to study the core and pangenomes of soil and plant-associated prokaryotes.</title>
        <authorList>
            <person name="Whitman W."/>
        </authorList>
    </citation>
    <scope>NUCLEOTIDE SEQUENCE [LARGE SCALE GENOMIC DNA]</scope>
    <source>
        <strain evidence="1 2">ANJLi2</strain>
    </source>
</reference>
<dbReference type="RefSeq" id="WP_076369812.1">
    <property type="nucleotide sequence ID" value="NZ_FTMG01000001.1"/>
</dbReference>
<accession>A0ABR6PDB9</accession>
<evidence type="ECO:0008006" key="3">
    <source>
        <dbReference type="Google" id="ProtNLM"/>
    </source>
</evidence>
<dbReference type="Gene3D" id="3.40.50.12370">
    <property type="match status" value="1"/>
</dbReference>
<gene>
    <name evidence="1" type="ORF">HDF23_000436</name>
</gene>